<sequence>MHSHSPSFDPADFEDPLPGELKVPHLSLGDYVTLNALGFAHLSEEEEIEGQEQLNTLLRWDGSPAQVIDFDVSSSGDPYTVIRLLDRAIPVPQIFLTHAWLH</sequence>
<comment type="caution">
    <text evidence="1">The sequence shown here is derived from an EMBL/GenBank/DDBJ whole genome shotgun (WGS) entry which is preliminary data.</text>
</comment>
<dbReference type="AlphaFoldDB" id="A0A6N4R2Z5"/>
<accession>A0A6N4R2Z5</accession>
<organism evidence="1 2">
    <name type="scientific">Blastochloris viridis</name>
    <name type="common">Rhodopseudomonas viridis</name>
    <dbReference type="NCBI Taxonomy" id="1079"/>
    <lineage>
        <taxon>Bacteria</taxon>
        <taxon>Pseudomonadati</taxon>
        <taxon>Pseudomonadota</taxon>
        <taxon>Alphaproteobacteria</taxon>
        <taxon>Hyphomicrobiales</taxon>
        <taxon>Blastochloridaceae</taxon>
        <taxon>Blastochloris</taxon>
    </lineage>
</organism>
<evidence type="ECO:0000313" key="1">
    <source>
        <dbReference type="EMBL" id="TKW61416.1"/>
    </source>
</evidence>
<evidence type="ECO:0000313" key="2">
    <source>
        <dbReference type="Proteomes" id="UP000320948"/>
    </source>
</evidence>
<gene>
    <name evidence="1" type="ORF">DI628_01990</name>
</gene>
<proteinExistence type="predicted"/>
<reference evidence="1 2" key="1">
    <citation type="journal article" date="2017" name="Nat. Commun.">
        <title>In situ click chemistry generation of cyclooxygenase-2 inhibitors.</title>
        <authorList>
            <person name="Bhardwaj A."/>
            <person name="Kaur J."/>
            <person name="Wuest M."/>
            <person name="Wuest F."/>
        </authorList>
    </citation>
    <scope>NUCLEOTIDE SEQUENCE [LARGE SCALE GENOMIC DNA]</scope>
    <source>
        <strain evidence="1">S2_018_000_R2_106</strain>
    </source>
</reference>
<dbReference type="Proteomes" id="UP000320948">
    <property type="component" value="Unassembled WGS sequence"/>
</dbReference>
<protein>
    <submittedName>
        <fullName evidence="1">Uncharacterized protein</fullName>
    </submittedName>
</protein>
<name>A0A6N4R2Z5_BLAVI</name>
<dbReference type="EMBL" id="VAFM01000001">
    <property type="protein sequence ID" value="TKW61416.1"/>
    <property type="molecule type" value="Genomic_DNA"/>
</dbReference>